<dbReference type="Pfam" id="PF26273">
    <property type="entry name" value="Gly_zipper"/>
    <property type="match status" value="1"/>
</dbReference>
<keyword evidence="4" id="KW-1185">Reference proteome</keyword>
<feature type="transmembrane region" description="Helical" evidence="1">
    <location>
        <begin position="46"/>
        <end position="65"/>
    </location>
</feature>
<keyword evidence="1" id="KW-0472">Membrane</keyword>
<feature type="domain" description="Glycine zipper-like" evidence="2">
    <location>
        <begin position="20"/>
        <end position="60"/>
    </location>
</feature>
<protein>
    <recommendedName>
        <fullName evidence="2">Glycine zipper-like domain-containing protein</fullName>
    </recommendedName>
</protein>
<keyword evidence="1" id="KW-1133">Transmembrane helix</keyword>
<reference evidence="3 4" key="1">
    <citation type="submission" date="2018-12" db="EMBL/GenBank/DDBJ databases">
        <title>Marinifilum JC070 sp. nov., a marine bacterium isolated from Yongle Blue Hole in the South China Sea.</title>
        <authorList>
            <person name="Fu T."/>
        </authorList>
    </citation>
    <scope>NUCLEOTIDE SEQUENCE [LARGE SCALE GENOMIC DNA]</scope>
    <source>
        <strain evidence="3 4">JC070</strain>
    </source>
</reference>
<dbReference type="RefSeq" id="WP_171593725.1">
    <property type="nucleotide sequence ID" value="NZ_RZNH01000002.1"/>
</dbReference>
<evidence type="ECO:0000313" key="3">
    <source>
        <dbReference type="EMBL" id="NOU58484.1"/>
    </source>
</evidence>
<feature type="transmembrane region" description="Helical" evidence="1">
    <location>
        <begin position="21"/>
        <end position="40"/>
    </location>
</feature>
<sequence>MNPKTSNTEEKNVKTGIPNRRLATGVSIGMIFGVAIGVAMDNIAAGIGIGMAVGATCGALSEHFGRKK</sequence>
<accession>A0ABX1WQW5</accession>
<name>A0ABX1WQW5_9BACT</name>
<evidence type="ECO:0000256" key="1">
    <source>
        <dbReference type="SAM" id="Phobius"/>
    </source>
</evidence>
<dbReference type="InterPro" id="IPR058598">
    <property type="entry name" value="Gly_zipper-like_dom"/>
</dbReference>
<organism evidence="3 4">
    <name type="scientific">Marinifilum caeruleilacunae</name>
    <dbReference type="NCBI Taxonomy" id="2499076"/>
    <lineage>
        <taxon>Bacteria</taxon>
        <taxon>Pseudomonadati</taxon>
        <taxon>Bacteroidota</taxon>
        <taxon>Bacteroidia</taxon>
        <taxon>Marinilabiliales</taxon>
        <taxon>Marinifilaceae</taxon>
    </lineage>
</organism>
<proteinExistence type="predicted"/>
<dbReference type="EMBL" id="RZNH01000002">
    <property type="protein sequence ID" value="NOU58484.1"/>
    <property type="molecule type" value="Genomic_DNA"/>
</dbReference>
<dbReference type="Proteomes" id="UP000732105">
    <property type="component" value="Unassembled WGS sequence"/>
</dbReference>
<keyword evidence="1" id="KW-0812">Transmembrane</keyword>
<evidence type="ECO:0000313" key="4">
    <source>
        <dbReference type="Proteomes" id="UP000732105"/>
    </source>
</evidence>
<comment type="caution">
    <text evidence="3">The sequence shown here is derived from an EMBL/GenBank/DDBJ whole genome shotgun (WGS) entry which is preliminary data.</text>
</comment>
<evidence type="ECO:0000259" key="2">
    <source>
        <dbReference type="Pfam" id="PF26273"/>
    </source>
</evidence>
<gene>
    <name evidence="3" type="ORF">ELS83_01550</name>
</gene>